<sequence>MLRYGYSNLLMLSLGLSPSLKERMSNVRYDRPSELKDLKLFSFISPFSVSNVINFFRNLILGCSKKAGDEVLQFPFAYQIGTFTYQIRTFIKKFSTFIKKIGIG</sequence>
<evidence type="ECO:0000313" key="1">
    <source>
        <dbReference type="EMBL" id="PSK80608.1"/>
    </source>
</evidence>
<dbReference type="AlphaFoldDB" id="A0A2P8C6K4"/>
<dbReference type="EMBL" id="PYGC01000014">
    <property type="protein sequence ID" value="PSK80608.1"/>
    <property type="molecule type" value="Genomic_DNA"/>
</dbReference>
<dbReference type="Proteomes" id="UP000240621">
    <property type="component" value="Unassembled WGS sequence"/>
</dbReference>
<gene>
    <name evidence="1" type="ORF">CLV93_11445</name>
</gene>
<accession>A0A2P8C6K4</accession>
<evidence type="ECO:0000313" key="2">
    <source>
        <dbReference type="Proteomes" id="UP000240621"/>
    </source>
</evidence>
<name>A0A2P8C6K4_9BACT</name>
<proteinExistence type="predicted"/>
<comment type="caution">
    <text evidence="1">The sequence shown here is derived from an EMBL/GenBank/DDBJ whole genome shotgun (WGS) entry which is preliminary data.</text>
</comment>
<organism evidence="1 2">
    <name type="scientific">Prolixibacter denitrificans</name>
    <dbReference type="NCBI Taxonomy" id="1541063"/>
    <lineage>
        <taxon>Bacteria</taxon>
        <taxon>Pseudomonadati</taxon>
        <taxon>Bacteroidota</taxon>
        <taxon>Bacteroidia</taxon>
        <taxon>Marinilabiliales</taxon>
        <taxon>Prolixibacteraceae</taxon>
        <taxon>Prolixibacter</taxon>
    </lineage>
</organism>
<reference evidence="1 2" key="1">
    <citation type="submission" date="2018-03" db="EMBL/GenBank/DDBJ databases">
        <title>Genomic Encyclopedia of Archaeal and Bacterial Type Strains, Phase II (KMG-II): from individual species to whole genera.</title>
        <authorList>
            <person name="Goeker M."/>
        </authorList>
    </citation>
    <scope>NUCLEOTIDE SEQUENCE [LARGE SCALE GENOMIC DNA]</scope>
    <source>
        <strain evidence="1 2">DSM 27267</strain>
    </source>
</reference>
<protein>
    <submittedName>
        <fullName evidence="1">Uncharacterized protein</fullName>
    </submittedName>
</protein>